<accession>A0A6P2BYZ1</accession>
<sequence length="83" mass="8607">MPGTCCGLPQVPFVSLRVIACVPAWSPTLPPTTQLPAVGQDTASAEPDPGTEPTVPMIVRACCQVPFFSSATKPAKVLRLSAT</sequence>
<organism evidence="2 3">
    <name type="scientific">Trebonia kvetii</name>
    <dbReference type="NCBI Taxonomy" id="2480626"/>
    <lineage>
        <taxon>Bacteria</taxon>
        <taxon>Bacillati</taxon>
        <taxon>Actinomycetota</taxon>
        <taxon>Actinomycetes</taxon>
        <taxon>Streptosporangiales</taxon>
        <taxon>Treboniaceae</taxon>
        <taxon>Trebonia</taxon>
    </lineage>
</organism>
<comment type="caution">
    <text evidence="2">The sequence shown here is derived from an EMBL/GenBank/DDBJ whole genome shotgun (WGS) entry which is preliminary data.</text>
</comment>
<keyword evidence="3" id="KW-1185">Reference proteome</keyword>
<proteinExistence type="predicted"/>
<evidence type="ECO:0000313" key="2">
    <source>
        <dbReference type="EMBL" id="TVZ04140.1"/>
    </source>
</evidence>
<dbReference type="AlphaFoldDB" id="A0A6P2BYZ1"/>
<gene>
    <name evidence="2" type="ORF">EAS64_17230</name>
</gene>
<dbReference type="Proteomes" id="UP000460272">
    <property type="component" value="Unassembled WGS sequence"/>
</dbReference>
<evidence type="ECO:0000313" key="3">
    <source>
        <dbReference type="Proteomes" id="UP000460272"/>
    </source>
</evidence>
<name>A0A6P2BYZ1_9ACTN</name>
<dbReference type="EMBL" id="RPFW01000003">
    <property type="protein sequence ID" value="TVZ04140.1"/>
    <property type="molecule type" value="Genomic_DNA"/>
</dbReference>
<reference evidence="2 3" key="1">
    <citation type="submission" date="2018-11" db="EMBL/GenBank/DDBJ databases">
        <title>Trebonia kvetii gen.nov., sp.nov., a novel acidophilic actinobacterium, and proposal of the new actinobacterial family Treboniaceae fam. nov.</title>
        <authorList>
            <person name="Rapoport D."/>
            <person name="Sagova-Mareckova M."/>
            <person name="Sedlacek I."/>
            <person name="Provaznik J."/>
            <person name="Kralova S."/>
            <person name="Pavlinic D."/>
            <person name="Benes V."/>
            <person name="Kopecky J."/>
        </authorList>
    </citation>
    <scope>NUCLEOTIDE SEQUENCE [LARGE SCALE GENOMIC DNA]</scope>
    <source>
        <strain evidence="2 3">15Tr583</strain>
    </source>
</reference>
<protein>
    <submittedName>
        <fullName evidence="2">Uncharacterized protein</fullName>
    </submittedName>
</protein>
<evidence type="ECO:0000256" key="1">
    <source>
        <dbReference type="SAM" id="MobiDB-lite"/>
    </source>
</evidence>
<feature type="region of interest" description="Disordered" evidence="1">
    <location>
        <begin position="28"/>
        <end position="51"/>
    </location>
</feature>